<evidence type="ECO:0000259" key="12">
    <source>
        <dbReference type="PROSITE" id="PS51296"/>
    </source>
</evidence>
<gene>
    <name evidence="13" type="ORF">Dsin_029685</name>
</gene>
<dbReference type="SUPFAM" id="SSF50022">
    <property type="entry name" value="ISP domain"/>
    <property type="match status" value="1"/>
</dbReference>
<protein>
    <recommendedName>
        <fullName evidence="12">Rieske domain-containing protein</fullName>
    </recommendedName>
</protein>
<evidence type="ECO:0000256" key="2">
    <source>
        <dbReference type="ARBA" id="ARBA00022692"/>
    </source>
</evidence>
<keyword evidence="11" id="KW-0732">Signal</keyword>
<reference evidence="13" key="1">
    <citation type="journal article" date="2023" name="Plant J.">
        <title>Genome sequences and population genomics provide insights into the demographic history, inbreeding, and mutation load of two 'living fossil' tree species of Dipteronia.</title>
        <authorList>
            <person name="Feng Y."/>
            <person name="Comes H.P."/>
            <person name="Chen J."/>
            <person name="Zhu S."/>
            <person name="Lu R."/>
            <person name="Zhang X."/>
            <person name="Li P."/>
            <person name="Qiu J."/>
            <person name="Olsen K.M."/>
            <person name="Qiu Y."/>
        </authorList>
    </citation>
    <scope>NUCLEOTIDE SEQUENCE</scope>
    <source>
        <strain evidence="13">NBL</strain>
    </source>
</reference>
<keyword evidence="10" id="KW-0472">Membrane</keyword>
<evidence type="ECO:0000313" key="14">
    <source>
        <dbReference type="Proteomes" id="UP001281410"/>
    </source>
</evidence>
<dbReference type="Pfam" id="PF00355">
    <property type="entry name" value="Rieske"/>
    <property type="match status" value="1"/>
</dbReference>
<evidence type="ECO:0000256" key="8">
    <source>
        <dbReference type="ARBA" id="ARBA00023004"/>
    </source>
</evidence>
<evidence type="ECO:0000256" key="5">
    <source>
        <dbReference type="ARBA" id="ARBA00022946"/>
    </source>
</evidence>
<feature type="signal peptide" evidence="11">
    <location>
        <begin position="1"/>
        <end position="22"/>
    </location>
</feature>
<dbReference type="GO" id="GO:0016020">
    <property type="term" value="C:membrane"/>
    <property type="evidence" value="ECO:0007669"/>
    <property type="project" value="UniProtKB-SubCell"/>
</dbReference>
<evidence type="ECO:0000256" key="4">
    <source>
        <dbReference type="ARBA" id="ARBA00022723"/>
    </source>
</evidence>
<evidence type="ECO:0000256" key="6">
    <source>
        <dbReference type="ARBA" id="ARBA00022989"/>
    </source>
</evidence>
<comment type="caution">
    <text evidence="13">The sequence shown here is derived from an EMBL/GenBank/DDBJ whole genome shotgun (WGS) entry which is preliminary data.</text>
</comment>
<evidence type="ECO:0000256" key="11">
    <source>
        <dbReference type="SAM" id="SignalP"/>
    </source>
</evidence>
<dbReference type="PANTHER" id="PTHR21266">
    <property type="entry name" value="IRON-SULFUR DOMAIN CONTAINING PROTEIN"/>
    <property type="match status" value="1"/>
</dbReference>
<dbReference type="PROSITE" id="PS51296">
    <property type="entry name" value="RIESKE"/>
    <property type="match status" value="1"/>
</dbReference>
<keyword evidence="5" id="KW-0809">Transit peptide</keyword>
<dbReference type="InterPro" id="IPR017941">
    <property type="entry name" value="Rieske_2Fe-2S"/>
</dbReference>
<feature type="domain" description="Rieske" evidence="12">
    <location>
        <begin position="17"/>
        <end position="60"/>
    </location>
</feature>
<keyword evidence="7" id="KW-0560">Oxidoreductase</keyword>
<proteinExistence type="predicted"/>
<dbReference type="Proteomes" id="UP001281410">
    <property type="component" value="Unassembled WGS sequence"/>
</dbReference>
<dbReference type="GO" id="GO:0051537">
    <property type="term" value="F:2 iron, 2 sulfur cluster binding"/>
    <property type="evidence" value="ECO:0007669"/>
    <property type="project" value="UniProtKB-KW"/>
</dbReference>
<evidence type="ECO:0000256" key="7">
    <source>
        <dbReference type="ARBA" id="ARBA00023002"/>
    </source>
</evidence>
<evidence type="ECO:0000256" key="3">
    <source>
        <dbReference type="ARBA" id="ARBA00022714"/>
    </source>
</evidence>
<keyword evidence="8" id="KW-0408">Iron</keyword>
<organism evidence="13 14">
    <name type="scientific">Dipteronia sinensis</name>
    <dbReference type="NCBI Taxonomy" id="43782"/>
    <lineage>
        <taxon>Eukaryota</taxon>
        <taxon>Viridiplantae</taxon>
        <taxon>Streptophyta</taxon>
        <taxon>Embryophyta</taxon>
        <taxon>Tracheophyta</taxon>
        <taxon>Spermatophyta</taxon>
        <taxon>Magnoliopsida</taxon>
        <taxon>eudicotyledons</taxon>
        <taxon>Gunneridae</taxon>
        <taxon>Pentapetalae</taxon>
        <taxon>rosids</taxon>
        <taxon>malvids</taxon>
        <taxon>Sapindales</taxon>
        <taxon>Sapindaceae</taxon>
        <taxon>Hippocastanoideae</taxon>
        <taxon>Acereae</taxon>
        <taxon>Dipteronia</taxon>
    </lineage>
</organism>
<dbReference type="GO" id="GO:0016491">
    <property type="term" value="F:oxidoreductase activity"/>
    <property type="evidence" value="ECO:0007669"/>
    <property type="project" value="UniProtKB-KW"/>
</dbReference>
<dbReference type="EMBL" id="JANJYJ010000009">
    <property type="protein sequence ID" value="KAK3190124.1"/>
    <property type="molecule type" value="Genomic_DNA"/>
</dbReference>
<keyword evidence="9" id="KW-0411">Iron-sulfur</keyword>
<evidence type="ECO:0000256" key="10">
    <source>
        <dbReference type="ARBA" id="ARBA00023136"/>
    </source>
</evidence>
<accession>A0AAD9ZTJ4</accession>
<comment type="subcellular location">
    <subcellularLocation>
        <location evidence="1">Membrane</location>
    </subcellularLocation>
</comment>
<keyword evidence="6" id="KW-1133">Transmembrane helix</keyword>
<keyword evidence="2" id="KW-0812">Transmembrane</keyword>
<keyword evidence="14" id="KW-1185">Reference proteome</keyword>
<name>A0AAD9ZTJ4_9ROSI</name>
<evidence type="ECO:0000256" key="1">
    <source>
        <dbReference type="ARBA" id="ARBA00004370"/>
    </source>
</evidence>
<evidence type="ECO:0000256" key="9">
    <source>
        <dbReference type="ARBA" id="ARBA00023014"/>
    </source>
</evidence>
<evidence type="ECO:0000313" key="13">
    <source>
        <dbReference type="EMBL" id="KAK3190124.1"/>
    </source>
</evidence>
<keyword evidence="4" id="KW-0479">Metal-binding</keyword>
<keyword evidence="3" id="KW-0001">2Fe-2S</keyword>
<dbReference type="Gene3D" id="2.102.10.10">
    <property type="entry name" value="Rieske [2Fe-2S] iron-sulphur domain"/>
    <property type="match status" value="1"/>
</dbReference>
<sequence length="60" mass="6656">MRVHGRCLMMLVLTDLAPLSDGRIDKRGRLHCAYHGWCFNGYGDCKLIPQAAPDGPPMLS</sequence>
<dbReference type="PANTHER" id="PTHR21266:SF32">
    <property type="entry name" value="CHOLESTEROL 7-DESATURASE NVD"/>
    <property type="match status" value="1"/>
</dbReference>
<dbReference type="GO" id="GO:0005737">
    <property type="term" value="C:cytoplasm"/>
    <property type="evidence" value="ECO:0007669"/>
    <property type="project" value="TreeGrafter"/>
</dbReference>
<dbReference type="InterPro" id="IPR050584">
    <property type="entry name" value="Cholesterol_7-desaturase"/>
</dbReference>
<feature type="chain" id="PRO_5042095215" description="Rieske domain-containing protein" evidence="11">
    <location>
        <begin position="23"/>
        <end position="60"/>
    </location>
</feature>
<dbReference type="AlphaFoldDB" id="A0AAD9ZTJ4"/>
<dbReference type="InterPro" id="IPR036922">
    <property type="entry name" value="Rieske_2Fe-2S_sf"/>
</dbReference>
<dbReference type="GO" id="GO:0046872">
    <property type="term" value="F:metal ion binding"/>
    <property type="evidence" value="ECO:0007669"/>
    <property type="project" value="UniProtKB-KW"/>
</dbReference>